<reference evidence="1 2" key="1">
    <citation type="journal article" date="2014" name="BMC Genomics">
        <title>Unusual genome complexity in Lactobacillus salivarius JCM1046.</title>
        <authorList>
            <person name="Raftis E.J."/>
            <person name="Forde B.M."/>
            <person name="Claesson M.J."/>
            <person name="O'Toole P.W."/>
        </authorList>
    </citation>
    <scope>NUCLEOTIDE SEQUENCE [LARGE SCALE GENOMIC DNA]</scope>
    <source>
        <strain evidence="1 2">JCM1046</strain>
        <plasmid evidence="1 2">pMP1046B</plasmid>
    </source>
</reference>
<protein>
    <submittedName>
        <fullName evidence="1">Uncharacterized protein</fullName>
    </submittedName>
</protein>
<name>A0A089QLE5_9LACO</name>
<organism evidence="1 2">
    <name type="scientific">Ligilactobacillus salivarius</name>
    <dbReference type="NCBI Taxonomy" id="1624"/>
    <lineage>
        <taxon>Bacteria</taxon>
        <taxon>Bacillati</taxon>
        <taxon>Bacillota</taxon>
        <taxon>Bacilli</taxon>
        <taxon>Lactobacillales</taxon>
        <taxon>Lactobacillaceae</taxon>
        <taxon>Ligilactobacillus</taxon>
    </lineage>
</organism>
<proteinExistence type="predicted"/>
<dbReference type="AlphaFoldDB" id="A0A089QLE5"/>
<sequence>MDNSNVLDEILFGGMLFTADNKFVDMNYTLKKLNIHGEIEIPIEKYSEAIADGGLIGVKKLLVTMLKEQLEDLEKSLSVVGK</sequence>
<evidence type="ECO:0000313" key="1">
    <source>
        <dbReference type="EMBL" id="AIR11751.1"/>
    </source>
</evidence>
<dbReference type="Proteomes" id="UP000029488">
    <property type="component" value="Plasmid pMP1046B"/>
</dbReference>
<keyword evidence="1" id="KW-0614">Plasmid</keyword>
<gene>
    <name evidence="1" type="ORF">LSJ_3135c</name>
</gene>
<accession>A0A089QLE5</accession>
<evidence type="ECO:0000313" key="2">
    <source>
        <dbReference type="Proteomes" id="UP000029488"/>
    </source>
</evidence>
<geneLocation type="plasmid" evidence="1 2">
    <name>pMP1046B</name>
</geneLocation>
<dbReference type="RefSeq" id="WP_044005879.1">
    <property type="nucleotide sequence ID" value="NZ_CP007648.1"/>
</dbReference>
<dbReference type="KEGG" id="lsj:LSJ_3135c"/>
<dbReference type="EMBL" id="CP007648">
    <property type="protein sequence ID" value="AIR11751.1"/>
    <property type="molecule type" value="Genomic_DNA"/>
</dbReference>